<evidence type="ECO:0000259" key="8">
    <source>
        <dbReference type="Pfam" id="PF22600"/>
    </source>
</evidence>
<dbReference type="GO" id="GO:0046872">
    <property type="term" value="F:metal ion binding"/>
    <property type="evidence" value="ECO:0007669"/>
    <property type="project" value="UniProtKB-KW"/>
</dbReference>
<dbReference type="EMBL" id="JAIQCJ010000177">
    <property type="protein sequence ID" value="KAJ8797622.1"/>
    <property type="molecule type" value="Genomic_DNA"/>
</dbReference>
<dbReference type="CDD" id="cd05402">
    <property type="entry name" value="NT_PAP_TUTase"/>
    <property type="match status" value="1"/>
</dbReference>
<comment type="cofactor">
    <cofactor evidence="1">
        <name>Mn(2+)</name>
        <dbReference type="ChEBI" id="CHEBI:29035"/>
    </cofactor>
</comment>
<evidence type="ECO:0000259" key="7">
    <source>
        <dbReference type="Pfam" id="PF17797"/>
    </source>
</evidence>
<evidence type="ECO:0000256" key="3">
    <source>
        <dbReference type="ARBA" id="ARBA00022679"/>
    </source>
</evidence>
<feature type="domain" description="RL" evidence="7">
    <location>
        <begin position="28"/>
        <end position="96"/>
    </location>
</feature>
<dbReference type="Pfam" id="PF17797">
    <property type="entry name" value="RL"/>
    <property type="match status" value="1"/>
</dbReference>
<keyword evidence="3" id="KW-0808">Transferase</keyword>
<dbReference type="SUPFAM" id="SSF81631">
    <property type="entry name" value="PAP/OAS1 substrate-binding domain"/>
    <property type="match status" value="1"/>
</dbReference>
<evidence type="ECO:0000259" key="6">
    <source>
        <dbReference type="Pfam" id="PF03828"/>
    </source>
</evidence>
<accession>A0AB34HZL5</accession>
<evidence type="ECO:0000313" key="9">
    <source>
        <dbReference type="EMBL" id="KAJ8797622.1"/>
    </source>
</evidence>
<dbReference type="GO" id="GO:0005739">
    <property type="term" value="C:mitochondrion"/>
    <property type="evidence" value="ECO:0007669"/>
    <property type="project" value="TreeGrafter"/>
</dbReference>
<evidence type="ECO:0000256" key="5">
    <source>
        <dbReference type="ARBA" id="ARBA00022842"/>
    </source>
</evidence>
<comment type="caution">
    <text evidence="9">The sequence shown here is derived from an EMBL/GenBank/DDBJ whole genome shotgun (WGS) entry which is preliminary data.</text>
</comment>
<name>A0AB34HZL5_ESCRO</name>
<sequence length="613" mass="68652">MLYILRVCVGNAFVSFIGSEDRTPKKRFSEVQKERREQAQRTVLIHCPNKISEKKFLKYLSQHGPVNSHFFYESFGLYAVVEFSQKESVVSLQNVTRTPSLGTEAAIPFRSRYFNLKLKTPLNQTSEQSSIQCRNQSSPSSKKLFELLCCAESVDDQLNTLLREFQLTEENSKLRYLTCSLIEDVAAAYFPGCTVRPFGSSVNSFGKLGCDLDMFLDLDEIENFSTHKASGNFLMEFQVKNVPSERIATQKILSVIGECLDHFGPGCVGVQKILNARCPLVRFSHQASGFQCDLTTNNRIALKSSELLYIYGALDSRVRALVFSIRCWARAHSLTSSIPGAWITNFSLTVMVIFFLQRRSPPILPTLDYLKTLADRELQPFALLHISVPSPEVALSSCLLSLPGERPHDHGREDTPSPKACLVNATFSVGKRPEIGGGSQCSVTVRHAEDKCIIEGHNCTFVRDFNRIKPSGNAETLELLLKEFFEYFGNFAFNKNSINIRQGREQNKPESSPLHIQNPFETSLNVSKNVSQSQLQKFIDLARESAWILHQEDRDRLSPSNNQPWGLAALLLPSVANSTSLAKKKKKPASERIKNLLESIKSSSTENSTAANG</sequence>
<comment type="cofactor">
    <cofactor evidence="2">
        <name>Mg(2+)</name>
        <dbReference type="ChEBI" id="CHEBI:18420"/>
    </cofactor>
</comment>
<gene>
    <name evidence="9" type="ORF">J1605_001717</name>
</gene>
<dbReference type="Gene3D" id="3.30.460.10">
    <property type="entry name" value="Beta Polymerase, domain 2"/>
    <property type="match status" value="1"/>
</dbReference>
<dbReference type="PANTHER" id="PTHR12271:SF133">
    <property type="entry name" value="POLY(A) RNA POLYMERASE, MITOCHONDRIAL"/>
    <property type="match status" value="1"/>
</dbReference>
<organism evidence="9 10">
    <name type="scientific">Eschrichtius robustus</name>
    <name type="common">California gray whale</name>
    <name type="synonym">Eschrichtius gibbosus</name>
    <dbReference type="NCBI Taxonomy" id="9764"/>
    <lineage>
        <taxon>Eukaryota</taxon>
        <taxon>Metazoa</taxon>
        <taxon>Chordata</taxon>
        <taxon>Craniata</taxon>
        <taxon>Vertebrata</taxon>
        <taxon>Euteleostomi</taxon>
        <taxon>Mammalia</taxon>
        <taxon>Eutheria</taxon>
        <taxon>Laurasiatheria</taxon>
        <taxon>Artiodactyla</taxon>
        <taxon>Whippomorpha</taxon>
        <taxon>Cetacea</taxon>
        <taxon>Mysticeti</taxon>
        <taxon>Eschrichtiidae</taxon>
        <taxon>Eschrichtius</taxon>
    </lineage>
</organism>
<reference evidence="9 10" key="1">
    <citation type="submission" date="2022-11" db="EMBL/GenBank/DDBJ databases">
        <title>Whole genome sequence of Eschrichtius robustus ER-17-0199.</title>
        <authorList>
            <person name="Bruniche-Olsen A."/>
            <person name="Black A.N."/>
            <person name="Fields C.J."/>
            <person name="Walden K."/>
            <person name="Dewoody J.A."/>
        </authorList>
    </citation>
    <scope>NUCLEOTIDE SEQUENCE [LARGE SCALE GENOMIC DNA]</scope>
    <source>
        <strain evidence="9">ER-17-0199</strain>
        <tissue evidence="9">Blubber</tissue>
    </source>
</reference>
<keyword evidence="10" id="KW-1185">Reference proteome</keyword>
<evidence type="ECO:0000256" key="4">
    <source>
        <dbReference type="ARBA" id="ARBA00022723"/>
    </source>
</evidence>
<evidence type="ECO:0008006" key="11">
    <source>
        <dbReference type="Google" id="ProtNLM"/>
    </source>
</evidence>
<protein>
    <recommendedName>
        <fullName evidence="11">Poly(A) RNA polymerase, mitochondrial</fullName>
    </recommendedName>
</protein>
<feature type="domain" description="PAP-associated" evidence="6">
    <location>
        <begin position="480"/>
        <end position="523"/>
    </location>
</feature>
<evidence type="ECO:0000256" key="1">
    <source>
        <dbReference type="ARBA" id="ARBA00001936"/>
    </source>
</evidence>
<dbReference type="InterPro" id="IPR041252">
    <property type="entry name" value="RL"/>
</dbReference>
<evidence type="ECO:0000256" key="2">
    <source>
        <dbReference type="ARBA" id="ARBA00001946"/>
    </source>
</evidence>
<dbReference type="GO" id="GO:0031123">
    <property type="term" value="P:RNA 3'-end processing"/>
    <property type="evidence" value="ECO:0007669"/>
    <property type="project" value="TreeGrafter"/>
</dbReference>
<dbReference type="Pfam" id="PF22600">
    <property type="entry name" value="MTPAP-like_central"/>
    <property type="match status" value="1"/>
</dbReference>
<feature type="domain" description="Poly(A) RNA polymerase mitochondrial-like central palm" evidence="8">
    <location>
        <begin position="155"/>
        <end position="312"/>
    </location>
</feature>
<dbReference type="SUPFAM" id="SSF81301">
    <property type="entry name" value="Nucleotidyltransferase"/>
    <property type="match status" value="1"/>
</dbReference>
<dbReference type="InterPro" id="IPR054708">
    <property type="entry name" value="MTPAP-like_central"/>
</dbReference>
<evidence type="ECO:0000313" key="10">
    <source>
        <dbReference type="Proteomes" id="UP001159641"/>
    </source>
</evidence>
<dbReference type="GO" id="GO:1990817">
    <property type="term" value="F:poly(A) RNA polymerase activity"/>
    <property type="evidence" value="ECO:0007669"/>
    <property type="project" value="TreeGrafter"/>
</dbReference>
<keyword evidence="4" id="KW-0479">Metal-binding</keyword>
<proteinExistence type="predicted"/>
<dbReference type="Proteomes" id="UP001159641">
    <property type="component" value="Unassembled WGS sequence"/>
</dbReference>
<dbReference type="Pfam" id="PF03828">
    <property type="entry name" value="PAP_assoc"/>
    <property type="match status" value="1"/>
</dbReference>
<dbReference type="InterPro" id="IPR002058">
    <property type="entry name" value="PAP_assoc"/>
</dbReference>
<dbReference type="Gene3D" id="1.10.1410.10">
    <property type="match status" value="1"/>
</dbReference>
<dbReference type="PANTHER" id="PTHR12271">
    <property type="entry name" value="POLY A POLYMERASE CID PAP -RELATED"/>
    <property type="match status" value="1"/>
</dbReference>
<dbReference type="AlphaFoldDB" id="A0AB34HZL5"/>
<keyword evidence="5" id="KW-0460">Magnesium</keyword>
<dbReference type="InterPro" id="IPR043519">
    <property type="entry name" value="NT_sf"/>
</dbReference>